<dbReference type="InterPro" id="IPR029058">
    <property type="entry name" value="AB_hydrolase_fold"/>
</dbReference>
<dbReference type="InterPro" id="IPR042490">
    <property type="entry name" value="Thio_Ohase/BAAT_N"/>
</dbReference>
<dbReference type="InterPro" id="IPR006862">
    <property type="entry name" value="Thio_Ohase/aa_AcTrfase"/>
</dbReference>
<keyword evidence="6" id="KW-1185">Reference proteome</keyword>
<reference evidence="5 6" key="1">
    <citation type="submission" date="2024-06" db="EMBL/GenBank/DDBJ databases">
        <authorList>
            <person name="Pan Q."/>
            <person name="Wen M."/>
            <person name="Jouanno E."/>
            <person name="Zahm M."/>
            <person name="Klopp C."/>
            <person name="Cabau C."/>
            <person name="Louis A."/>
            <person name="Berthelot C."/>
            <person name="Parey E."/>
            <person name="Roest Crollius H."/>
            <person name="Montfort J."/>
            <person name="Robinson-Rechavi M."/>
            <person name="Bouchez O."/>
            <person name="Lampietro C."/>
            <person name="Lopez Roques C."/>
            <person name="Donnadieu C."/>
            <person name="Postlethwait J."/>
            <person name="Bobe J."/>
            <person name="Verreycken H."/>
            <person name="Guiguen Y."/>
        </authorList>
    </citation>
    <scope>NUCLEOTIDE SEQUENCE [LARGE SCALE GENOMIC DNA]</scope>
    <source>
        <strain evidence="5">Up_M1</strain>
        <tissue evidence="5">Testis</tissue>
    </source>
</reference>
<feature type="active site" description="Charge relay system" evidence="2">
    <location>
        <position position="331"/>
    </location>
</feature>
<name>A0ABD0VYV1_UMBPY</name>
<dbReference type="FunFam" id="3.40.50.1820:FF:000024">
    <property type="entry name" value="acyl-coenzyme A thioesterase 4"/>
    <property type="match status" value="1"/>
</dbReference>
<dbReference type="PANTHER" id="PTHR10824">
    <property type="entry name" value="ACYL-COENZYME A THIOESTERASE-RELATED"/>
    <property type="match status" value="1"/>
</dbReference>
<feature type="domain" description="Acyl-CoA thioester hydrolase/bile acid-CoA amino acid N-acetyltransferase" evidence="3">
    <location>
        <begin position="18"/>
        <end position="148"/>
    </location>
</feature>
<feature type="domain" description="BAAT/Acyl-CoA thioester hydrolase C-terminal" evidence="4">
    <location>
        <begin position="210"/>
        <end position="421"/>
    </location>
</feature>
<dbReference type="PIRSF" id="PIRSF016521">
    <property type="entry name" value="Acyl-CoA_hydro"/>
    <property type="match status" value="1"/>
</dbReference>
<evidence type="ECO:0000259" key="3">
    <source>
        <dbReference type="Pfam" id="PF04775"/>
    </source>
</evidence>
<evidence type="ECO:0000259" key="4">
    <source>
        <dbReference type="Pfam" id="PF08840"/>
    </source>
</evidence>
<feature type="active site" description="Charge relay system" evidence="2">
    <location>
        <position position="238"/>
    </location>
</feature>
<dbReference type="Gene3D" id="3.40.50.1820">
    <property type="entry name" value="alpha/beta hydrolase"/>
    <property type="match status" value="1"/>
</dbReference>
<dbReference type="SUPFAM" id="SSF53474">
    <property type="entry name" value="alpha/beta-Hydrolases"/>
    <property type="match status" value="1"/>
</dbReference>
<dbReference type="Gene3D" id="2.60.40.2240">
    <property type="entry name" value="Acyl-CoA thioester hydrolase/BAAT N-terminal domain"/>
    <property type="match status" value="1"/>
</dbReference>
<dbReference type="Proteomes" id="UP001557470">
    <property type="component" value="Unassembled WGS sequence"/>
</dbReference>
<organism evidence="5 6">
    <name type="scientific">Umbra pygmaea</name>
    <name type="common">Eastern mudminnow</name>
    <dbReference type="NCBI Taxonomy" id="75934"/>
    <lineage>
        <taxon>Eukaryota</taxon>
        <taxon>Metazoa</taxon>
        <taxon>Chordata</taxon>
        <taxon>Craniata</taxon>
        <taxon>Vertebrata</taxon>
        <taxon>Euteleostomi</taxon>
        <taxon>Actinopterygii</taxon>
        <taxon>Neopterygii</taxon>
        <taxon>Teleostei</taxon>
        <taxon>Protacanthopterygii</taxon>
        <taxon>Esociformes</taxon>
        <taxon>Umbridae</taxon>
        <taxon>Umbra</taxon>
    </lineage>
</organism>
<accession>A0ABD0VYV1</accession>
<comment type="similarity">
    <text evidence="1">Belongs to the C/M/P thioester hydrolase family.</text>
</comment>
<evidence type="ECO:0000313" key="5">
    <source>
        <dbReference type="EMBL" id="KAL0962686.1"/>
    </source>
</evidence>
<proteinExistence type="inferred from homology"/>
<evidence type="ECO:0000256" key="2">
    <source>
        <dbReference type="PIRSR" id="PIRSR016521-1"/>
    </source>
</evidence>
<feature type="active site" description="Charge relay system" evidence="2">
    <location>
        <position position="366"/>
    </location>
</feature>
<gene>
    <name evidence="5" type="ORF">UPYG_G00343970</name>
</gene>
<dbReference type="AlphaFoldDB" id="A0ABD0VYV1"/>
<dbReference type="PANTHER" id="PTHR10824:SF36">
    <property type="entry name" value="ACYL-COA THIOESTERASE 17-RELATED"/>
    <property type="match status" value="1"/>
</dbReference>
<dbReference type="FunFam" id="2.60.40.2240:FF:000002">
    <property type="entry name" value="Acyl-CoA thioesterase 18"/>
    <property type="match status" value="1"/>
</dbReference>
<dbReference type="Pfam" id="PF04775">
    <property type="entry name" value="Bile_Hydr_Trans"/>
    <property type="match status" value="1"/>
</dbReference>
<protein>
    <submittedName>
        <fullName evidence="5">Uncharacterized protein</fullName>
    </submittedName>
</protein>
<dbReference type="InterPro" id="IPR014940">
    <property type="entry name" value="BAAT_C"/>
</dbReference>
<dbReference type="EMBL" id="JAGEUA010000011">
    <property type="protein sequence ID" value="KAL0962686.1"/>
    <property type="molecule type" value="Genomic_DNA"/>
</dbReference>
<comment type="caution">
    <text evidence="5">The sequence shown here is derived from an EMBL/GenBank/DDBJ whole genome shotgun (WGS) entry which is preliminary data.</text>
</comment>
<dbReference type="Pfam" id="PF08840">
    <property type="entry name" value="BAAT_C"/>
    <property type="match status" value="1"/>
</dbReference>
<sequence>MAAIFPLLEVQPTRGLVDEKIQVVINNLPPLFPVTLHSLHHSEDKDYWEAFGHYTSSNLGTVTVAKDASLGGTYEGTEPMGLLWSLQPVPGSRTGLRLRTMDVLTPMVVHISVYSGHIIEGFRTQSPLATVVTERWYMAPGVRRIDVRADGVKGTLFLPTGPGPFPGVLDLWGGGGGLVEYRSGLLASHGFVSMALEYLSADKDRTSSLEIQYFEKAFKILQEHPLVMKDRVAMFGLCLGTTFTLKMAAYSEAVNPRCLVCVSGSHVQNVEKPTSDIYTNFFKNMSSKTRYNEEGHLICRDTILPIPTEPGEKVDMGRIKCPLMLVVGEDDQNWATVESAEDMAQMMHAAGNKHLMTTYRYPGAGHLIEPPYTPLIRASSFKVLLANQKVMMLWGGYTKLHADAQEDSWEKILCFLQLHLYPSHDPLPQAKL</sequence>
<evidence type="ECO:0000256" key="1">
    <source>
        <dbReference type="ARBA" id="ARBA00006538"/>
    </source>
</evidence>
<evidence type="ECO:0000313" key="6">
    <source>
        <dbReference type="Proteomes" id="UP001557470"/>
    </source>
</evidence>
<dbReference type="InterPro" id="IPR016662">
    <property type="entry name" value="Acyl-CoA_thioEstase_long-chain"/>
</dbReference>